<keyword evidence="7 15" id="KW-0067">ATP-binding</keyword>
<evidence type="ECO:0000256" key="14">
    <source>
        <dbReference type="ARBA" id="ARBA00048988"/>
    </source>
</evidence>
<sequence length="1172" mass="129401">MSGFQIPELTREKQDRASQPRASAWVSANAGSGKTFVLSRRVVRLLLDGTDPARILCLTFTKAAAAEMATRVFRILGDWVTLDDGKLAAELTAIDGRKPDAKRIALARRLFARALETPGGLKIQTIHAFCEALLHQFPLEANVAGHFTVLDDRIAGELMAEARGSVLQEAEADPESLFGQSLAALISLMPDSSAEGALDELIGSRDAFRRWIDDEGDLETALSRLAHDLGADPNGSLDLLDARFRSESLIDENTAKAYAEAYRTGSANDQKAADRLLLPWRLDDAAAFREAWLSVFLTGKLEPRASLATKKVAEAFPQMMERMGEERDRLLALLEERKAVVTMTGTAALLRLAGAVISRYEAAKAAKGFLDFEDLVVRTANLLSRSDAAQWVQYKLDQGLDHILVDEAQDTSPRQWQVVRALAEEFFTGEGARGQVRTIFAVGDEKQSIYSFQGAVPAYFDEMRRAFARRSEEAERLFHSVDLQLSFRSTPDVLGAVDQVFALQDAFKGLSQELKAPVHEAIRKDPGVVEIWPLEQVSEVQEPEDWTEPLDRVGSGSPMLKVARRIAETIASWMRDGTANPGEVMVLVRKRGPFVEALNRELKSLNVPAAGSDRLVLTDHIAVKDLAALGRFLLLPEDDLSLAAVLKSPLIGLDDEDLTALSRDAADKPRAGTLWQSLVKKAEFKPQWLEARQLLELWRSRADFMPPYEFYARLLSADGGRQRFRGRLGVEVDDVLDEFLALTMAYEQAGTPGLEGFLAWMAAAPTEIKRELTNSKGMVRIMTVHGSKGLEAKVVILVDPGSAPVSSRHDPSFLPRLRHNNPLLPPALVWRPVKAEALAWHSETIDALRETQAEEYRRLLYVALTRAEDRLVVCGWEPKSGAHDDCWYNLVSRALLPDAAELRDASGEVSSWRWQKPGSITQDNDQPSKHGSHGESSPDAVVEPAPSWLFERAHQPVRKTRLQPSRAFEAMEDKEGTEQPAGASRLQARRQPAAWPLERGRLVHRLLEVLPDIPVGRREDAAARLVDQSLSEEFQRFRDTLLREIGAVLDEAAFAPLFSGNARAEVPVVGTLIAADGSEVSISGQIDRLVVTPDEILIVDYKTNLNPAASADSVPLEYLAQLSVYRRLLQDIYPGRGVNAALLWTSAPSLMRIPGEVLDQTLAGLRRDGTPA</sequence>
<feature type="compositionally biased region" description="Basic and acidic residues" evidence="16">
    <location>
        <begin position="9"/>
        <end position="18"/>
    </location>
</feature>
<dbReference type="RefSeq" id="WP_073007677.1">
    <property type="nucleotide sequence ID" value="NZ_FRBW01000001.1"/>
</dbReference>
<dbReference type="Gene3D" id="3.90.320.10">
    <property type="match status" value="1"/>
</dbReference>
<dbReference type="EMBL" id="FRBW01000001">
    <property type="protein sequence ID" value="SHL28949.1"/>
    <property type="molecule type" value="Genomic_DNA"/>
</dbReference>
<keyword evidence="10" id="KW-0413">Isomerase</keyword>
<dbReference type="GO" id="GO:0000725">
    <property type="term" value="P:recombinational repair"/>
    <property type="evidence" value="ECO:0007669"/>
    <property type="project" value="TreeGrafter"/>
</dbReference>
<dbReference type="SUPFAM" id="SSF52980">
    <property type="entry name" value="Restriction endonuclease-like"/>
    <property type="match status" value="1"/>
</dbReference>
<evidence type="ECO:0000256" key="5">
    <source>
        <dbReference type="ARBA" id="ARBA00022806"/>
    </source>
</evidence>
<dbReference type="GO" id="GO:0003677">
    <property type="term" value="F:DNA binding"/>
    <property type="evidence" value="ECO:0007669"/>
    <property type="project" value="UniProtKB-KW"/>
</dbReference>
<dbReference type="PANTHER" id="PTHR11070">
    <property type="entry name" value="UVRD / RECB / PCRA DNA HELICASE FAMILY MEMBER"/>
    <property type="match status" value="1"/>
</dbReference>
<dbReference type="STRING" id="735517.SAMN05444272_0216"/>
<evidence type="ECO:0000313" key="20">
    <source>
        <dbReference type="Proteomes" id="UP000186002"/>
    </source>
</evidence>
<protein>
    <recommendedName>
        <fullName evidence="12">DNA 3'-5' helicase</fullName>
        <ecNumber evidence="12">5.6.2.4</ecNumber>
    </recommendedName>
    <alternativeName>
        <fullName evidence="13">DNA 3'-5' helicase II</fullName>
    </alternativeName>
</protein>
<dbReference type="Gene3D" id="3.40.50.300">
    <property type="entry name" value="P-loop containing nucleotide triphosphate hydrolases"/>
    <property type="match status" value="4"/>
</dbReference>
<dbReference type="InterPro" id="IPR027417">
    <property type="entry name" value="P-loop_NTPase"/>
</dbReference>
<dbReference type="GO" id="GO:0043138">
    <property type="term" value="F:3'-5' DNA helicase activity"/>
    <property type="evidence" value="ECO:0007669"/>
    <property type="project" value="UniProtKB-EC"/>
</dbReference>
<evidence type="ECO:0000313" key="19">
    <source>
        <dbReference type="EMBL" id="SHL28949.1"/>
    </source>
</evidence>
<dbReference type="Pfam" id="PF00580">
    <property type="entry name" value="UvrD-helicase"/>
    <property type="match status" value="1"/>
</dbReference>
<proteinExistence type="predicted"/>
<evidence type="ECO:0000259" key="18">
    <source>
        <dbReference type="PROSITE" id="PS51217"/>
    </source>
</evidence>
<dbReference type="Proteomes" id="UP000186002">
    <property type="component" value="Unassembled WGS sequence"/>
</dbReference>
<dbReference type="NCBIfam" id="TIGR02784">
    <property type="entry name" value="addA_alphas"/>
    <property type="match status" value="1"/>
</dbReference>
<evidence type="ECO:0000256" key="3">
    <source>
        <dbReference type="ARBA" id="ARBA00022763"/>
    </source>
</evidence>
<dbReference type="InterPro" id="IPR011604">
    <property type="entry name" value="PDDEXK-like_dom_sf"/>
</dbReference>
<dbReference type="SUPFAM" id="SSF52540">
    <property type="entry name" value="P-loop containing nucleoside triphosphate hydrolases"/>
    <property type="match status" value="1"/>
</dbReference>
<keyword evidence="5 15" id="KW-0347">Helicase</keyword>
<dbReference type="EC" id="5.6.2.4" evidence="12"/>
<evidence type="ECO:0000256" key="9">
    <source>
        <dbReference type="ARBA" id="ARBA00023204"/>
    </source>
</evidence>
<dbReference type="GO" id="GO:0033202">
    <property type="term" value="C:DNA helicase complex"/>
    <property type="evidence" value="ECO:0007669"/>
    <property type="project" value="TreeGrafter"/>
</dbReference>
<dbReference type="GO" id="GO:0004527">
    <property type="term" value="F:exonuclease activity"/>
    <property type="evidence" value="ECO:0007669"/>
    <property type="project" value="UniProtKB-KW"/>
</dbReference>
<feature type="compositionally biased region" description="Polar residues" evidence="16">
    <location>
        <begin position="908"/>
        <end position="925"/>
    </location>
</feature>
<reference evidence="19 20" key="1">
    <citation type="submission" date="2016-11" db="EMBL/GenBank/DDBJ databases">
        <authorList>
            <person name="Jaros S."/>
            <person name="Januszkiewicz K."/>
            <person name="Wedrychowicz H."/>
        </authorList>
    </citation>
    <scope>NUCLEOTIDE SEQUENCE [LARGE SCALE GENOMIC DNA]</scope>
    <source>
        <strain evidence="19 20">DSM 22153</strain>
    </source>
</reference>
<dbReference type="InterPro" id="IPR038726">
    <property type="entry name" value="PDDEXK_AddAB-type"/>
</dbReference>
<feature type="binding site" evidence="15">
    <location>
        <begin position="28"/>
        <end position="35"/>
    </location>
    <ligand>
        <name>ATP</name>
        <dbReference type="ChEBI" id="CHEBI:30616"/>
    </ligand>
</feature>
<evidence type="ECO:0000256" key="7">
    <source>
        <dbReference type="ARBA" id="ARBA00022840"/>
    </source>
</evidence>
<evidence type="ECO:0000259" key="17">
    <source>
        <dbReference type="PROSITE" id="PS51198"/>
    </source>
</evidence>
<accession>A0A1M6ZEZ9</accession>
<dbReference type="GO" id="GO:0005524">
    <property type="term" value="F:ATP binding"/>
    <property type="evidence" value="ECO:0007669"/>
    <property type="project" value="UniProtKB-UniRule"/>
</dbReference>
<keyword evidence="1" id="KW-0540">Nuclease</keyword>
<name>A0A1M6ZEZ9_9HYPH</name>
<keyword evidence="4 15" id="KW-0378">Hydrolase</keyword>
<gene>
    <name evidence="19" type="ORF">SAMN05444272_0216</name>
</gene>
<dbReference type="InterPro" id="IPR014016">
    <property type="entry name" value="UvrD-like_ATP-bd"/>
</dbReference>
<organism evidence="19 20">
    <name type="scientific">Roseibium suaedae</name>
    <dbReference type="NCBI Taxonomy" id="735517"/>
    <lineage>
        <taxon>Bacteria</taxon>
        <taxon>Pseudomonadati</taxon>
        <taxon>Pseudomonadota</taxon>
        <taxon>Alphaproteobacteria</taxon>
        <taxon>Hyphomicrobiales</taxon>
        <taxon>Stappiaceae</taxon>
        <taxon>Roseibium</taxon>
    </lineage>
</organism>
<evidence type="ECO:0000256" key="2">
    <source>
        <dbReference type="ARBA" id="ARBA00022741"/>
    </source>
</evidence>
<feature type="domain" description="UvrD-like helicase C-terminal" evidence="18">
    <location>
        <begin position="512"/>
        <end position="789"/>
    </location>
</feature>
<evidence type="ECO:0000256" key="13">
    <source>
        <dbReference type="ARBA" id="ARBA00034923"/>
    </source>
</evidence>
<dbReference type="PROSITE" id="PS51198">
    <property type="entry name" value="UVRD_HELICASE_ATP_BIND"/>
    <property type="match status" value="1"/>
</dbReference>
<keyword evidence="9" id="KW-0234">DNA repair</keyword>
<keyword evidence="8" id="KW-0238">DNA-binding</keyword>
<evidence type="ECO:0000256" key="11">
    <source>
        <dbReference type="ARBA" id="ARBA00034617"/>
    </source>
</evidence>
<dbReference type="AlphaFoldDB" id="A0A1M6ZEZ9"/>
<feature type="domain" description="UvrD-like helicase ATP-binding" evidence="17">
    <location>
        <begin position="7"/>
        <end position="490"/>
    </location>
</feature>
<dbReference type="InterPro" id="IPR000212">
    <property type="entry name" value="DNA_helicase_UvrD/REP"/>
</dbReference>
<evidence type="ECO:0000256" key="8">
    <source>
        <dbReference type="ARBA" id="ARBA00023125"/>
    </source>
</evidence>
<dbReference type="PROSITE" id="PS51217">
    <property type="entry name" value="UVRD_HELICASE_CTER"/>
    <property type="match status" value="1"/>
</dbReference>
<dbReference type="InterPro" id="IPR014151">
    <property type="entry name" value="DNA_helicase_AddA"/>
</dbReference>
<keyword evidence="6" id="KW-0269">Exonuclease</keyword>
<dbReference type="OrthoDB" id="9810135at2"/>
<dbReference type="Pfam" id="PF12705">
    <property type="entry name" value="PDDEXK_1"/>
    <property type="match status" value="1"/>
</dbReference>
<evidence type="ECO:0000256" key="4">
    <source>
        <dbReference type="ARBA" id="ARBA00022801"/>
    </source>
</evidence>
<dbReference type="GO" id="GO:0005829">
    <property type="term" value="C:cytosol"/>
    <property type="evidence" value="ECO:0007669"/>
    <property type="project" value="TreeGrafter"/>
</dbReference>
<keyword evidence="3" id="KW-0227">DNA damage</keyword>
<dbReference type="Pfam" id="PF13361">
    <property type="entry name" value="UvrD_C"/>
    <property type="match status" value="1"/>
</dbReference>
<comment type="catalytic activity">
    <reaction evidence="11">
        <text>Couples ATP hydrolysis with the unwinding of duplex DNA by translocating in the 3'-5' direction.</text>
        <dbReference type="EC" id="5.6.2.4"/>
    </reaction>
</comment>
<dbReference type="InterPro" id="IPR011335">
    <property type="entry name" value="Restrct_endonuc-II-like"/>
</dbReference>
<evidence type="ECO:0000256" key="10">
    <source>
        <dbReference type="ARBA" id="ARBA00023235"/>
    </source>
</evidence>
<feature type="region of interest" description="Disordered" evidence="16">
    <location>
        <begin position="1"/>
        <end position="24"/>
    </location>
</feature>
<evidence type="ECO:0000256" key="16">
    <source>
        <dbReference type="SAM" id="MobiDB-lite"/>
    </source>
</evidence>
<keyword evidence="20" id="KW-1185">Reference proteome</keyword>
<evidence type="ECO:0000256" key="1">
    <source>
        <dbReference type="ARBA" id="ARBA00022722"/>
    </source>
</evidence>
<feature type="region of interest" description="Disordered" evidence="16">
    <location>
        <begin position="953"/>
        <end position="990"/>
    </location>
</feature>
<dbReference type="Gene3D" id="1.10.486.10">
    <property type="entry name" value="PCRA, domain 4"/>
    <property type="match status" value="1"/>
</dbReference>
<keyword evidence="2 15" id="KW-0547">Nucleotide-binding</keyword>
<evidence type="ECO:0000256" key="6">
    <source>
        <dbReference type="ARBA" id="ARBA00022839"/>
    </source>
</evidence>
<comment type="catalytic activity">
    <reaction evidence="14">
        <text>ATP + H2O = ADP + phosphate + H(+)</text>
        <dbReference type="Rhea" id="RHEA:13065"/>
        <dbReference type="ChEBI" id="CHEBI:15377"/>
        <dbReference type="ChEBI" id="CHEBI:15378"/>
        <dbReference type="ChEBI" id="CHEBI:30616"/>
        <dbReference type="ChEBI" id="CHEBI:43474"/>
        <dbReference type="ChEBI" id="CHEBI:456216"/>
        <dbReference type="EC" id="5.6.2.4"/>
    </reaction>
</comment>
<evidence type="ECO:0000256" key="12">
    <source>
        <dbReference type="ARBA" id="ARBA00034808"/>
    </source>
</evidence>
<feature type="region of interest" description="Disordered" evidence="16">
    <location>
        <begin position="908"/>
        <end position="941"/>
    </location>
</feature>
<dbReference type="PANTHER" id="PTHR11070:SF2">
    <property type="entry name" value="ATP-DEPENDENT DNA HELICASE SRS2"/>
    <property type="match status" value="1"/>
</dbReference>
<evidence type="ECO:0000256" key="15">
    <source>
        <dbReference type="PROSITE-ProRule" id="PRU00560"/>
    </source>
</evidence>
<dbReference type="InterPro" id="IPR014017">
    <property type="entry name" value="DNA_helicase_UvrD-like_C"/>
</dbReference>